<evidence type="ECO:0000313" key="1">
    <source>
        <dbReference type="EMBL" id="GHH98742.1"/>
    </source>
</evidence>
<dbReference type="Proteomes" id="UP000637074">
    <property type="component" value="Unassembled WGS sequence"/>
</dbReference>
<dbReference type="SUPFAM" id="SSF53474">
    <property type="entry name" value="alpha/beta-Hydrolases"/>
    <property type="match status" value="1"/>
</dbReference>
<dbReference type="EMBL" id="BNDS01000008">
    <property type="protein sequence ID" value="GHH98742.1"/>
    <property type="molecule type" value="Genomic_DNA"/>
</dbReference>
<protein>
    <recommendedName>
        <fullName evidence="3">DUF2974 domain-containing protein</fullName>
    </recommendedName>
</protein>
<gene>
    <name evidence="1" type="ORF">AM1BK_22850</name>
</gene>
<comment type="caution">
    <text evidence="1">The sequence shown here is derived from an EMBL/GenBank/DDBJ whole genome shotgun (WGS) entry which is preliminary data.</text>
</comment>
<dbReference type="Pfam" id="PF11187">
    <property type="entry name" value="Mbeg1-like"/>
    <property type="match status" value="1"/>
</dbReference>
<accession>A0ABQ3N5F0</accession>
<sequence length="463" mass="51241">MALNKLNDEEKNILLQLSYFDIPDNVRANNLSPEELWIKIKRNSNNSDDVRTEKLDAFFNSPAYEKSNLADVKLKGYQNNNPHMDGKSESGFVGYAWGDTDGNASAVFRGSEDFKNIDHLKTDWKSNVEAGLGVTIEQQKEANRFYEQYVKGADGSKELLGHSKGGNIVSYVYVENLEDNPRGYVVNGAPIFWPSLTDEQKKALKSDRFDFIAYEGDFVHDLGYAPYLDKVVALNKDDYSDPFYPHYETSVDFKNGTFVKSRPGGPDTMGEAAAESFKFITVYTVHGFREAYKAIVAVGNAAAAAVVATWKGMETAARKVVDSCVAFISGLKHVTTEVIKGAREFLSAVVSKAKSTLARIFGALAGGGGGGFAVEPYIKVNVDRLAYYVWRLQAIKRKTAALNSKIDSLYTEVGVFGLDNVLKADMLTSFDWRINQNISYLQTAASLLERTETELAGKARAIR</sequence>
<dbReference type="RefSeq" id="WP_191272862.1">
    <property type="nucleotide sequence ID" value="NZ_BNDS01000008.1"/>
</dbReference>
<evidence type="ECO:0000313" key="2">
    <source>
        <dbReference type="Proteomes" id="UP000637074"/>
    </source>
</evidence>
<organism evidence="1 2">
    <name type="scientific">Neobacillus kokaensis</name>
    <dbReference type="NCBI Taxonomy" id="2759023"/>
    <lineage>
        <taxon>Bacteria</taxon>
        <taxon>Bacillati</taxon>
        <taxon>Bacillota</taxon>
        <taxon>Bacilli</taxon>
        <taxon>Bacillales</taxon>
        <taxon>Bacillaceae</taxon>
        <taxon>Neobacillus</taxon>
    </lineage>
</organism>
<evidence type="ECO:0008006" key="3">
    <source>
        <dbReference type="Google" id="ProtNLM"/>
    </source>
</evidence>
<reference evidence="1 2" key="1">
    <citation type="journal article" date="2022" name="Int. J. Syst. Evol. Microbiol.">
        <title>Neobacillus kokaensis sp. nov., isolated from soil.</title>
        <authorList>
            <person name="Yuki K."/>
            <person name="Matsubara H."/>
            <person name="Yamaguchi S."/>
        </authorList>
    </citation>
    <scope>NUCLEOTIDE SEQUENCE [LARGE SCALE GENOMIC DNA]</scope>
    <source>
        <strain evidence="1 2">LOB 377</strain>
    </source>
</reference>
<dbReference type="InterPro" id="IPR029058">
    <property type="entry name" value="AB_hydrolase_fold"/>
</dbReference>
<name>A0ABQ3N5F0_9BACI</name>
<dbReference type="InterPro" id="IPR024499">
    <property type="entry name" value="Mbeg1-like"/>
</dbReference>
<proteinExistence type="predicted"/>
<keyword evidence="2" id="KW-1185">Reference proteome</keyword>